<dbReference type="PROSITE" id="PS51012">
    <property type="entry name" value="ABC_TM2"/>
    <property type="match status" value="1"/>
</dbReference>
<protein>
    <recommendedName>
        <fullName evidence="6">ABC transmembrane type-2 domain-containing protein</fullName>
    </recommendedName>
</protein>
<dbReference type="Pfam" id="PF01061">
    <property type="entry name" value="ABC2_membrane"/>
    <property type="match status" value="1"/>
</dbReference>
<dbReference type="AlphaFoldDB" id="A0A0F9GTK0"/>
<organism evidence="7">
    <name type="scientific">marine sediment metagenome</name>
    <dbReference type="NCBI Taxonomy" id="412755"/>
    <lineage>
        <taxon>unclassified sequences</taxon>
        <taxon>metagenomes</taxon>
        <taxon>ecological metagenomes</taxon>
    </lineage>
</organism>
<dbReference type="GO" id="GO:0043190">
    <property type="term" value="C:ATP-binding cassette (ABC) transporter complex"/>
    <property type="evidence" value="ECO:0007669"/>
    <property type="project" value="InterPro"/>
</dbReference>
<evidence type="ECO:0000256" key="1">
    <source>
        <dbReference type="ARBA" id="ARBA00004141"/>
    </source>
</evidence>
<proteinExistence type="predicted"/>
<evidence type="ECO:0000313" key="7">
    <source>
        <dbReference type="EMBL" id="KKM02155.1"/>
    </source>
</evidence>
<dbReference type="PANTHER" id="PTHR43229">
    <property type="entry name" value="NODULATION PROTEIN J"/>
    <property type="match status" value="1"/>
</dbReference>
<dbReference type="EMBL" id="LAZR01017010">
    <property type="protein sequence ID" value="KKM02155.1"/>
    <property type="molecule type" value="Genomic_DNA"/>
</dbReference>
<comment type="subcellular location">
    <subcellularLocation>
        <location evidence="1">Membrane</location>
        <topology evidence="1">Multi-pass membrane protein</topology>
    </subcellularLocation>
</comment>
<evidence type="ECO:0000256" key="4">
    <source>
        <dbReference type="ARBA" id="ARBA00023136"/>
    </source>
</evidence>
<dbReference type="InterPro" id="IPR051784">
    <property type="entry name" value="Nod_factor_ABC_transporter"/>
</dbReference>
<gene>
    <name evidence="7" type="ORF">LCGC14_1787250</name>
</gene>
<dbReference type="InterPro" id="IPR000412">
    <property type="entry name" value="ABC_2_transport"/>
</dbReference>
<feature type="transmembrane region" description="Helical" evidence="5">
    <location>
        <begin position="162"/>
        <end position="181"/>
    </location>
</feature>
<evidence type="ECO:0000259" key="6">
    <source>
        <dbReference type="PROSITE" id="PS51012"/>
    </source>
</evidence>
<comment type="caution">
    <text evidence="7">The sequence shown here is derived from an EMBL/GenBank/DDBJ whole genome shotgun (WGS) entry which is preliminary data.</text>
</comment>
<evidence type="ECO:0000256" key="3">
    <source>
        <dbReference type="ARBA" id="ARBA00022989"/>
    </source>
</evidence>
<feature type="transmembrane region" description="Helical" evidence="5">
    <location>
        <begin position="47"/>
        <end position="69"/>
    </location>
</feature>
<reference evidence="7" key="1">
    <citation type="journal article" date="2015" name="Nature">
        <title>Complex archaea that bridge the gap between prokaryotes and eukaryotes.</title>
        <authorList>
            <person name="Spang A."/>
            <person name="Saw J.H."/>
            <person name="Jorgensen S.L."/>
            <person name="Zaremba-Niedzwiedzka K."/>
            <person name="Martijn J."/>
            <person name="Lind A.E."/>
            <person name="van Eijk R."/>
            <person name="Schleper C."/>
            <person name="Guy L."/>
            <person name="Ettema T.J."/>
        </authorList>
    </citation>
    <scope>NUCLEOTIDE SEQUENCE</scope>
</reference>
<feature type="transmembrane region" description="Helical" evidence="5">
    <location>
        <begin position="12"/>
        <end position="35"/>
    </location>
</feature>
<feature type="transmembrane region" description="Helical" evidence="5">
    <location>
        <begin position="102"/>
        <end position="119"/>
    </location>
</feature>
<feature type="domain" description="ABC transmembrane type-2" evidence="6">
    <location>
        <begin position="14"/>
        <end position="244"/>
    </location>
</feature>
<dbReference type="InterPro" id="IPR047817">
    <property type="entry name" value="ABC2_TM_bact-type"/>
</dbReference>
<feature type="transmembrane region" description="Helical" evidence="5">
    <location>
        <begin position="221"/>
        <end position="242"/>
    </location>
</feature>
<evidence type="ECO:0000256" key="2">
    <source>
        <dbReference type="ARBA" id="ARBA00022692"/>
    </source>
</evidence>
<dbReference type="PANTHER" id="PTHR43229:SF2">
    <property type="entry name" value="NODULATION PROTEIN J"/>
    <property type="match status" value="1"/>
</dbReference>
<keyword evidence="3 5" id="KW-1133">Transmembrane helix</keyword>
<sequence length="247" mass="27323">MERDIRVLGRDFVEFAMRVIVQPFLFVFVFGYVLPEIGQVKPGYANFMLPGILASAMMMTGILGTAIPLSNDFGYTREIEDRLMSPITTSALIAQKMAMGTFQAWLAGALVFPVAWLIMRNNLDITVTSVPLLILFLALVGVASASWGLALGTRISPQKIPLMFATIILPTIFLGATYYPWTSLASVPWLQNLTLINPMVYASEGFRAIITPQIEHIHWSYSLIGLLVGVTLITWIGVRGFLKQAYS</sequence>
<accession>A0A0F9GTK0</accession>
<evidence type="ECO:0000256" key="5">
    <source>
        <dbReference type="SAM" id="Phobius"/>
    </source>
</evidence>
<dbReference type="PIRSF" id="PIRSF006648">
    <property type="entry name" value="DrrB"/>
    <property type="match status" value="1"/>
</dbReference>
<dbReference type="InterPro" id="IPR013525">
    <property type="entry name" value="ABC2_TM"/>
</dbReference>
<feature type="transmembrane region" description="Helical" evidence="5">
    <location>
        <begin position="125"/>
        <end position="150"/>
    </location>
</feature>
<dbReference type="GO" id="GO:0140359">
    <property type="term" value="F:ABC-type transporter activity"/>
    <property type="evidence" value="ECO:0007669"/>
    <property type="project" value="InterPro"/>
</dbReference>
<name>A0A0F9GTK0_9ZZZZ</name>
<keyword evidence="4 5" id="KW-0472">Membrane</keyword>
<keyword evidence="2 5" id="KW-0812">Transmembrane</keyword>